<dbReference type="Proteomes" id="UP001196413">
    <property type="component" value="Unassembled WGS sequence"/>
</dbReference>
<feature type="region of interest" description="Disordered" evidence="1">
    <location>
        <begin position="1"/>
        <end position="20"/>
    </location>
</feature>
<reference evidence="2" key="1">
    <citation type="submission" date="2021-06" db="EMBL/GenBank/DDBJ databases">
        <title>Parelaphostrongylus tenuis whole genome reference sequence.</title>
        <authorList>
            <person name="Garwood T.J."/>
            <person name="Larsen P.A."/>
            <person name="Fountain-Jones N.M."/>
            <person name="Garbe J.R."/>
            <person name="Macchietto M.G."/>
            <person name="Kania S.A."/>
            <person name="Gerhold R.W."/>
            <person name="Richards J.E."/>
            <person name="Wolf T.M."/>
        </authorList>
    </citation>
    <scope>NUCLEOTIDE SEQUENCE</scope>
    <source>
        <strain evidence="2">MNPRO001-30</strain>
        <tissue evidence="2">Meninges</tissue>
    </source>
</reference>
<keyword evidence="3" id="KW-1185">Reference proteome</keyword>
<dbReference type="EMBL" id="JAHQIW010002861">
    <property type="protein sequence ID" value="KAJ1356653.1"/>
    <property type="molecule type" value="Genomic_DNA"/>
</dbReference>
<dbReference type="AlphaFoldDB" id="A0AAD5QLP0"/>
<sequence length="53" mass="6029">MKKYSMNDKTSNSMMTKNCRKPFHRKALSFTTSLIMNGEKVFTETNAHVKGAS</sequence>
<organism evidence="2 3">
    <name type="scientific">Parelaphostrongylus tenuis</name>
    <name type="common">Meningeal worm</name>
    <dbReference type="NCBI Taxonomy" id="148309"/>
    <lineage>
        <taxon>Eukaryota</taxon>
        <taxon>Metazoa</taxon>
        <taxon>Ecdysozoa</taxon>
        <taxon>Nematoda</taxon>
        <taxon>Chromadorea</taxon>
        <taxon>Rhabditida</taxon>
        <taxon>Rhabditina</taxon>
        <taxon>Rhabditomorpha</taxon>
        <taxon>Strongyloidea</taxon>
        <taxon>Metastrongylidae</taxon>
        <taxon>Parelaphostrongylus</taxon>
    </lineage>
</organism>
<evidence type="ECO:0000313" key="2">
    <source>
        <dbReference type="EMBL" id="KAJ1356653.1"/>
    </source>
</evidence>
<evidence type="ECO:0000256" key="1">
    <source>
        <dbReference type="SAM" id="MobiDB-lite"/>
    </source>
</evidence>
<name>A0AAD5QLP0_PARTN</name>
<comment type="caution">
    <text evidence="2">The sequence shown here is derived from an EMBL/GenBank/DDBJ whole genome shotgun (WGS) entry which is preliminary data.</text>
</comment>
<protein>
    <submittedName>
        <fullName evidence="2">Uncharacterized protein</fullName>
    </submittedName>
</protein>
<accession>A0AAD5QLP0</accession>
<feature type="compositionally biased region" description="Polar residues" evidence="1">
    <location>
        <begin position="7"/>
        <end position="16"/>
    </location>
</feature>
<evidence type="ECO:0000313" key="3">
    <source>
        <dbReference type="Proteomes" id="UP001196413"/>
    </source>
</evidence>
<proteinExistence type="predicted"/>
<gene>
    <name evidence="2" type="ORF">KIN20_014391</name>
</gene>